<proteinExistence type="predicted"/>
<sequence length="102" mass="10718">MLVDAVAVPGDGSRALVAEGPGPAGELPAVAEPEPGDVADCFADAPHCLPDALRSDAHPRVSDSHHPGFLPALAHRHSYRANQHLPDARCAISFHSSLRFRA</sequence>
<evidence type="ECO:0000313" key="2">
    <source>
        <dbReference type="Proteomes" id="UP000031535"/>
    </source>
</evidence>
<keyword evidence="2" id="KW-1185">Reference proteome</keyword>
<name>A0A0C2ES94_9PSED</name>
<organism evidence="1 2">
    <name type="scientific">Pseudomonas batumici</name>
    <dbReference type="NCBI Taxonomy" id="226910"/>
    <lineage>
        <taxon>Bacteria</taxon>
        <taxon>Pseudomonadati</taxon>
        <taxon>Pseudomonadota</taxon>
        <taxon>Gammaproteobacteria</taxon>
        <taxon>Pseudomonadales</taxon>
        <taxon>Pseudomonadaceae</taxon>
        <taxon>Pseudomonas</taxon>
    </lineage>
</organism>
<dbReference type="Proteomes" id="UP000031535">
    <property type="component" value="Unassembled WGS sequence"/>
</dbReference>
<dbReference type="PATRIC" id="fig|226910.6.peg.4776"/>
<reference evidence="1 2" key="1">
    <citation type="submission" date="2015-01" db="EMBL/GenBank/DDBJ databases">
        <title>Complete genome of Pseudomonas batumici UCM B-321 producer of the batumin antibiotic with strong antistaphilococcal and potential anticancer activity.</title>
        <authorList>
            <person name="Klochko V.V."/>
            <person name="Zelena L.B."/>
            <person name="Elena K.A."/>
            <person name="Reva O.N."/>
        </authorList>
    </citation>
    <scope>NUCLEOTIDE SEQUENCE [LARGE SCALE GENOMIC DNA]</scope>
    <source>
        <strain evidence="1 2">UCM B-321</strain>
    </source>
</reference>
<accession>A0A0C2ES94</accession>
<dbReference type="AlphaFoldDB" id="A0A0C2ES94"/>
<dbReference type="EMBL" id="JXDG01000061">
    <property type="protein sequence ID" value="KIH81543.1"/>
    <property type="molecule type" value="Genomic_DNA"/>
</dbReference>
<comment type="caution">
    <text evidence="1">The sequence shown here is derived from an EMBL/GenBank/DDBJ whole genome shotgun (WGS) entry which is preliminary data.</text>
</comment>
<evidence type="ECO:0000313" key="1">
    <source>
        <dbReference type="EMBL" id="KIH81543.1"/>
    </source>
</evidence>
<gene>
    <name evidence="1" type="ORF">UCMB321_4785</name>
</gene>
<protein>
    <submittedName>
        <fullName evidence="1">Uncharacterized protein</fullName>
    </submittedName>
</protein>